<dbReference type="Gene3D" id="2.60.120.1390">
    <property type="match status" value="1"/>
</dbReference>
<gene>
    <name evidence="2" type="ORF">BDW02DRAFT_651973</name>
</gene>
<dbReference type="Pfam" id="PF11175">
    <property type="entry name" value="DUF2961"/>
    <property type="match status" value="1"/>
</dbReference>
<sequence length="161" mass="19100">MQGALGLHWINNHSGEPWRPTDVPNHQVSYRWHLPDPVLFDKKIRVTLETGHANHLRDDWSTTAYWYQTLPGPKLDMLPVEQRIPRKPDYPAEDVPNPGPSKLDPARKAMVDQREDRMREFVKDRDAWLERRAKDSRERAKNNIELAKHVRNRWLESLEKK</sequence>
<feature type="region of interest" description="Disordered" evidence="1">
    <location>
        <begin position="86"/>
        <end position="114"/>
    </location>
</feature>
<accession>A0A6A5JX72</accession>
<name>A0A6A5JX72_9PLEO</name>
<dbReference type="AlphaFoldDB" id="A0A6A5JX72"/>
<organism evidence="2 3">
    <name type="scientific">Decorospora gaudefroyi</name>
    <dbReference type="NCBI Taxonomy" id="184978"/>
    <lineage>
        <taxon>Eukaryota</taxon>
        <taxon>Fungi</taxon>
        <taxon>Dikarya</taxon>
        <taxon>Ascomycota</taxon>
        <taxon>Pezizomycotina</taxon>
        <taxon>Dothideomycetes</taxon>
        <taxon>Pleosporomycetidae</taxon>
        <taxon>Pleosporales</taxon>
        <taxon>Pleosporineae</taxon>
        <taxon>Pleosporaceae</taxon>
        <taxon>Decorospora</taxon>
    </lineage>
</organism>
<dbReference type="OrthoDB" id="3426554at2759"/>
<evidence type="ECO:0000313" key="2">
    <source>
        <dbReference type="EMBL" id="KAF1828561.1"/>
    </source>
</evidence>
<dbReference type="EMBL" id="ML975529">
    <property type="protein sequence ID" value="KAF1828561.1"/>
    <property type="molecule type" value="Genomic_DNA"/>
</dbReference>
<protein>
    <submittedName>
        <fullName evidence="2">Uncharacterized protein</fullName>
    </submittedName>
</protein>
<proteinExistence type="predicted"/>
<keyword evidence="3" id="KW-1185">Reference proteome</keyword>
<reference evidence="2" key="1">
    <citation type="submission" date="2020-01" db="EMBL/GenBank/DDBJ databases">
        <authorList>
            <consortium name="DOE Joint Genome Institute"/>
            <person name="Haridas S."/>
            <person name="Albert R."/>
            <person name="Binder M."/>
            <person name="Bloem J."/>
            <person name="Labutti K."/>
            <person name="Salamov A."/>
            <person name="Andreopoulos B."/>
            <person name="Baker S.E."/>
            <person name="Barry K."/>
            <person name="Bills G."/>
            <person name="Bluhm B.H."/>
            <person name="Cannon C."/>
            <person name="Castanera R."/>
            <person name="Culley D.E."/>
            <person name="Daum C."/>
            <person name="Ezra D."/>
            <person name="Gonzalez J.B."/>
            <person name="Henrissat B."/>
            <person name="Kuo A."/>
            <person name="Liang C."/>
            <person name="Lipzen A."/>
            <person name="Lutzoni F."/>
            <person name="Magnuson J."/>
            <person name="Mondo S."/>
            <person name="Nolan M."/>
            <person name="Ohm R."/>
            <person name="Pangilinan J."/>
            <person name="Park H.-J."/>
            <person name="Ramirez L."/>
            <person name="Alfaro M."/>
            <person name="Sun H."/>
            <person name="Tritt A."/>
            <person name="Yoshinaga Y."/>
            <person name="Zwiers L.-H."/>
            <person name="Turgeon B.G."/>
            <person name="Goodwin S.B."/>
            <person name="Spatafora J.W."/>
            <person name="Crous P.W."/>
            <person name="Grigoriev I.V."/>
        </authorList>
    </citation>
    <scope>NUCLEOTIDE SEQUENCE</scope>
    <source>
        <strain evidence="2">P77</strain>
    </source>
</reference>
<dbReference type="Proteomes" id="UP000800040">
    <property type="component" value="Unassembled WGS sequence"/>
</dbReference>
<evidence type="ECO:0000313" key="3">
    <source>
        <dbReference type="Proteomes" id="UP000800040"/>
    </source>
</evidence>
<feature type="compositionally biased region" description="Basic and acidic residues" evidence="1">
    <location>
        <begin position="104"/>
        <end position="114"/>
    </location>
</feature>
<dbReference type="InterPro" id="IPR021345">
    <property type="entry name" value="DUF2961"/>
</dbReference>
<evidence type="ECO:0000256" key="1">
    <source>
        <dbReference type="SAM" id="MobiDB-lite"/>
    </source>
</evidence>